<keyword evidence="4" id="KW-1185">Reference proteome</keyword>
<protein>
    <recommendedName>
        <fullName evidence="2">DUF7730 domain-containing protein</fullName>
    </recommendedName>
</protein>
<feature type="domain" description="DUF7730" evidence="2">
    <location>
        <begin position="35"/>
        <end position="183"/>
    </location>
</feature>
<accession>A0AA39WSD0</accession>
<evidence type="ECO:0000256" key="1">
    <source>
        <dbReference type="SAM" id="MobiDB-lite"/>
    </source>
</evidence>
<dbReference type="AlphaFoldDB" id="A0AA39WSD0"/>
<evidence type="ECO:0000313" key="4">
    <source>
        <dbReference type="Proteomes" id="UP001175000"/>
    </source>
</evidence>
<evidence type="ECO:0000259" key="2">
    <source>
        <dbReference type="Pfam" id="PF24864"/>
    </source>
</evidence>
<reference evidence="3" key="1">
    <citation type="submission" date="2023-06" db="EMBL/GenBank/DDBJ databases">
        <title>Genome-scale phylogeny and comparative genomics of the fungal order Sordariales.</title>
        <authorList>
            <consortium name="Lawrence Berkeley National Laboratory"/>
            <person name="Hensen N."/>
            <person name="Bonometti L."/>
            <person name="Westerberg I."/>
            <person name="Brannstrom I.O."/>
            <person name="Guillou S."/>
            <person name="Cros-Aarteil S."/>
            <person name="Calhoun S."/>
            <person name="Haridas S."/>
            <person name="Kuo A."/>
            <person name="Mondo S."/>
            <person name="Pangilinan J."/>
            <person name="Riley R."/>
            <person name="Labutti K."/>
            <person name="Andreopoulos B."/>
            <person name="Lipzen A."/>
            <person name="Chen C."/>
            <person name="Yanf M."/>
            <person name="Daum C."/>
            <person name="Ng V."/>
            <person name="Clum A."/>
            <person name="Steindorff A."/>
            <person name="Ohm R."/>
            <person name="Martin F."/>
            <person name="Silar P."/>
            <person name="Natvig D."/>
            <person name="Lalanne C."/>
            <person name="Gautier V."/>
            <person name="Ament-Velasquez S.L."/>
            <person name="Kruys A."/>
            <person name="Hutchinson M.I."/>
            <person name="Powell A.J."/>
            <person name="Barry K."/>
            <person name="Miller A.N."/>
            <person name="Grigoriev I.V."/>
            <person name="Debuchy R."/>
            <person name="Gladieux P."/>
            <person name="Thoren M.H."/>
            <person name="Johannesson H."/>
        </authorList>
    </citation>
    <scope>NUCLEOTIDE SEQUENCE</scope>
    <source>
        <strain evidence="3">CBS 606.72</strain>
    </source>
</reference>
<name>A0AA39WSD0_9PEZI</name>
<proteinExistence type="predicted"/>
<dbReference type="EMBL" id="JAULSU010000004">
    <property type="protein sequence ID" value="KAK0620607.1"/>
    <property type="molecule type" value="Genomic_DNA"/>
</dbReference>
<dbReference type="InterPro" id="IPR056632">
    <property type="entry name" value="DUF7730"/>
</dbReference>
<dbReference type="PANTHER" id="PTHR38790:SF4">
    <property type="entry name" value="2EXR DOMAIN-CONTAINING PROTEIN"/>
    <property type="match status" value="1"/>
</dbReference>
<comment type="caution">
    <text evidence="3">The sequence shown here is derived from an EMBL/GenBank/DDBJ whole genome shotgun (WGS) entry which is preliminary data.</text>
</comment>
<feature type="region of interest" description="Disordered" evidence="1">
    <location>
        <begin position="101"/>
        <end position="121"/>
    </location>
</feature>
<dbReference type="Proteomes" id="UP001175000">
    <property type="component" value="Unassembled WGS sequence"/>
</dbReference>
<dbReference type="PANTHER" id="PTHR38790">
    <property type="entry name" value="2EXR DOMAIN-CONTAINING PROTEIN-RELATED"/>
    <property type="match status" value="1"/>
</dbReference>
<evidence type="ECO:0000313" key="3">
    <source>
        <dbReference type="EMBL" id="KAK0620607.1"/>
    </source>
</evidence>
<dbReference type="Pfam" id="PF24864">
    <property type="entry name" value="DUF7730"/>
    <property type="match status" value="1"/>
</dbReference>
<organism evidence="3 4">
    <name type="scientific">Immersiella caudata</name>
    <dbReference type="NCBI Taxonomy" id="314043"/>
    <lineage>
        <taxon>Eukaryota</taxon>
        <taxon>Fungi</taxon>
        <taxon>Dikarya</taxon>
        <taxon>Ascomycota</taxon>
        <taxon>Pezizomycotina</taxon>
        <taxon>Sordariomycetes</taxon>
        <taxon>Sordariomycetidae</taxon>
        <taxon>Sordariales</taxon>
        <taxon>Lasiosphaeriaceae</taxon>
        <taxon>Immersiella</taxon>
    </lineage>
</organism>
<gene>
    <name evidence="3" type="ORF">B0T14DRAFT_604171</name>
</gene>
<sequence>MQLVNKERQRKIRHELLTEAPNEGTPEREIYDLNRNTSPLLRLPPELRNRIYELVLSVGQINVCYKKWEHKSRASRSGQRSTEAVVEGGFYCRILDKKQDPWKTSPSHHHPNVAPPRSGSSHVKYQQGMALLSSVCRQLYNETVLLPYALNVWSFESNHVMERLLLKEKRLPRPHRRAIRMLYTPSVLTVAVEKAFGNLEVLLLQGGVRMTRVEVVKGEGKAVLWEVQHRWWKEEGRK</sequence>